<evidence type="ECO:0000256" key="4">
    <source>
        <dbReference type="ARBA" id="ARBA00022989"/>
    </source>
</evidence>
<comment type="caution">
    <text evidence="7">The sequence shown here is derived from an EMBL/GenBank/DDBJ whole genome shotgun (WGS) entry which is preliminary data.</text>
</comment>
<keyword evidence="2" id="KW-1003">Cell membrane</keyword>
<dbReference type="AlphaFoldDB" id="A0A645EGH6"/>
<dbReference type="GO" id="GO:0036376">
    <property type="term" value="P:sodium ion export across plasma membrane"/>
    <property type="evidence" value="ECO:0007669"/>
    <property type="project" value="InterPro"/>
</dbReference>
<evidence type="ECO:0000256" key="1">
    <source>
        <dbReference type="ARBA" id="ARBA00004236"/>
    </source>
</evidence>
<evidence type="ECO:0000256" key="6">
    <source>
        <dbReference type="SAM" id="Phobius"/>
    </source>
</evidence>
<evidence type="ECO:0000256" key="5">
    <source>
        <dbReference type="ARBA" id="ARBA00023136"/>
    </source>
</evidence>
<dbReference type="InterPro" id="IPR005899">
    <property type="entry name" value="Na_pump_deCOase"/>
</dbReference>
<sequence length="128" mass="13886">MADIGWGLWMMLLGMGSVFLMLIALMVVLMLLGRPGKQPAPVAIEEAPSEPELESVEPADENAWMTIADDSGLTPEQIAAVSVAVAVHADVRRKQGAPANRVYAPGSRLWASRWVAMGRSSQMTNQRR</sequence>
<keyword evidence="3 6" id="KW-0812">Transmembrane</keyword>
<organism evidence="7">
    <name type="scientific">bioreactor metagenome</name>
    <dbReference type="NCBI Taxonomy" id="1076179"/>
    <lineage>
        <taxon>unclassified sequences</taxon>
        <taxon>metagenomes</taxon>
        <taxon>ecological metagenomes</taxon>
    </lineage>
</organism>
<feature type="transmembrane region" description="Helical" evidence="6">
    <location>
        <begin position="6"/>
        <end position="32"/>
    </location>
</feature>
<evidence type="ECO:0000256" key="2">
    <source>
        <dbReference type="ARBA" id="ARBA00022475"/>
    </source>
</evidence>
<evidence type="ECO:0000256" key="3">
    <source>
        <dbReference type="ARBA" id="ARBA00022692"/>
    </source>
</evidence>
<proteinExistence type="predicted"/>
<name>A0A645EGH6_9ZZZZ</name>
<reference evidence="7" key="1">
    <citation type="submission" date="2019-08" db="EMBL/GenBank/DDBJ databases">
        <authorList>
            <person name="Kucharzyk K."/>
            <person name="Murdoch R.W."/>
            <person name="Higgins S."/>
            <person name="Loffler F."/>
        </authorList>
    </citation>
    <scope>NUCLEOTIDE SEQUENCE</scope>
</reference>
<comment type="subcellular location">
    <subcellularLocation>
        <location evidence="1">Cell membrane</location>
    </subcellularLocation>
</comment>
<protein>
    <recommendedName>
        <fullName evidence="8">Oxaloacetate decarboxylase gamma chain</fullName>
    </recommendedName>
</protein>
<accession>A0A645EGH6</accession>
<keyword evidence="5 6" id="KW-0472">Membrane</keyword>
<evidence type="ECO:0008006" key="8">
    <source>
        <dbReference type="Google" id="ProtNLM"/>
    </source>
</evidence>
<dbReference type="GO" id="GO:0015081">
    <property type="term" value="F:sodium ion transmembrane transporter activity"/>
    <property type="evidence" value="ECO:0007669"/>
    <property type="project" value="InterPro"/>
</dbReference>
<evidence type="ECO:0000313" key="7">
    <source>
        <dbReference type="EMBL" id="MPN00420.1"/>
    </source>
</evidence>
<dbReference type="GO" id="GO:0005886">
    <property type="term" value="C:plasma membrane"/>
    <property type="evidence" value="ECO:0007669"/>
    <property type="project" value="UniProtKB-SubCell"/>
</dbReference>
<dbReference type="Pfam" id="PF04277">
    <property type="entry name" value="OAD_gamma"/>
    <property type="match status" value="1"/>
</dbReference>
<gene>
    <name evidence="7" type="ORF">SDC9_147615</name>
</gene>
<keyword evidence="4 6" id="KW-1133">Transmembrane helix</keyword>
<dbReference type="EMBL" id="VSSQ01046446">
    <property type="protein sequence ID" value="MPN00420.1"/>
    <property type="molecule type" value="Genomic_DNA"/>
</dbReference>